<dbReference type="EMBL" id="JAACJP010000050">
    <property type="protein sequence ID" value="KAF5370939.1"/>
    <property type="molecule type" value="Genomic_DNA"/>
</dbReference>
<dbReference type="AlphaFoldDB" id="A0A8H5GTK2"/>
<evidence type="ECO:0000313" key="3">
    <source>
        <dbReference type="Proteomes" id="UP000565441"/>
    </source>
</evidence>
<feature type="transmembrane region" description="Helical" evidence="1">
    <location>
        <begin position="99"/>
        <end position="119"/>
    </location>
</feature>
<proteinExistence type="predicted"/>
<evidence type="ECO:0000313" key="2">
    <source>
        <dbReference type="EMBL" id="KAF5370939.1"/>
    </source>
</evidence>
<comment type="caution">
    <text evidence="2">The sequence shown here is derived from an EMBL/GenBank/DDBJ whole genome shotgun (WGS) entry which is preliminary data.</text>
</comment>
<organism evidence="2 3">
    <name type="scientific">Tricholomella constricta</name>
    <dbReference type="NCBI Taxonomy" id="117010"/>
    <lineage>
        <taxon>Eukaryota</taxon>
        <taxon>Fungi</taxon>
        <taxon>Dikarya</taxon>
        <taxon>Basidiomycota</taxon>
        <taxon>Agaricomycotina</taxon>
        <taxon>Agaricomycetes</taxon>
        <taxon>Agaricomycetidae</taxon>
        <taxon>Agaricales</taxon>
        <taxon>Tricholomatineae</taxon>
        <taxon>Lyophyllaceae</taxon>
        <taxon>Tricholomella</taxon>
    </lineage>
</organism>
<sequence>MSTAQNIPTSTPAGPPKHQSSMVRYVLLAMVVLSLLFSAVFSTIGILVLNKIGSQLTEIQQTAVWFHIFVYIIFAIFCILGVYACVVKRRGATSLFTSLVIGQILFSLGSGVLCLYLLFNNTPSQPWNANKCLAIASDSFTRELCQKSALLKGLAIAMFIVMWLVEIGKSIVRQFYILILTQDLSAVLIFLGNAFLSQLRDEALKFDVLDPKYDRDGDDC</sequence>
<name>A0A8H5GTK2_9AGAR</name>
<accession>A0A8H5GTK2</accession>
<dbReference type="Proteomes" id="UP000565441">
    <property type="component" value="Unassembled WGS sequence"/>
</dbReference>
<dbReference type="OrthoDB" id="3239304at2759"/>
<keyword evidence="1" id="KW-0812">Transmembrane</keyword>
<gene>
    <name evidence="2" type="ORF">D9615_009796</name>
</gene>
<protein>
    <submittedName>
        <fullName evidence="2">Uncharacterized protein</fullName>
    </submittedName>
</protein>
<evidence type="ECO:0000256" key="1">
    <source>
        <dbReference type="SAM" id="Phobius"/>
    </source>
</evidence>
<keyword evidence="1" id="KW-0472">Membrane</keyword>
<keyword evidence="3" id="KW-1185">Reference proteome</keyword>
<feature type="transmembrane region" description="Helical" evidence="1">
    <location>
        <begin position="175"/>
        <end position="196"/>
    </location>
</feature>
<reference evidence="2 3" key="1">
    <citation type="journal article" date="2020" name="ISME J.">
        <title>Uncovering the hidden diversity of litter-decomposition mechanisms in mushroom-forming fungi.</title>
        <authorList>
            <person name="Floudas D."/>
            <person name="Bentzer J."/>
            <person name="Ahren D."/>
            <person name="Johansson T."/>
            <person name="Persson P."/>
            <person name="Tunlid A."/>
        </authorList>
    </citation>
    <scope>NUCLEOTIDE SEQUENCE [LARGE SCALE GENOMIC DNA]</scope>
    <source>
        <strain evidence="2 3">CBS 661.87</strain>
    </source>
</reference>
<feature type="transmembrane region" description="Helical" evidence="1">
    <location>
        <begin position="25"/>
        <end position="48"/>
    </location>
</feature>
<keyword evidence="1" id="KW-1133">Transmembrane helix</keyword>
<feature type="transmembrane region" description="Helical" evidence="1">
    <location>
        <begin position="149"/>
        <end position="168"/>
    </location>
</feature>
<feature type="transmembrane region" description="Helical" evidence="1">
    <location>
        <begin position="68"/>
        <end position="87"/>
    </location>
</feature>